<dbReference type="HOGENOM" id="CLU_027128_4_1_5"/>
<evidence type="ECO:0000259" key="5">
    <source>
        <dbReference type="Pfam" id="PF13458"/>
    </source>
</evidence>
<evidence type="ECO:0000256" key="2">
    <source>
        <dbReference type="ARBA" id="ARBA00022729"/>
    </source>
</evidence>
<dbReference type="PATRIC" id="fig|883078.3.peg.209"/>
<name>K8PEN8_9BRAD</name>
<dbReference type="InterPro" id="IPR028081">
    <property type="entry name" value="Leu-bd"/>
</dbReference>
<dbReference type="AlphaFoldDB" id="K8PEN8"/>
<proteinExistence type="inferred from homology"/>
<reference evidence="6 7" key="1">
    <citation type="submission" date="2012-04" db="EMBL/GenBank/DDBJ databases">
        <title>The Genome Sequence of Afipia broomeae ATCC 49717.</title>
        <authorList>
            <consortium name="The Broad Institute Genome Sequencing Platform"/>
            <person name="Earl A."/>
            <person name="Ward D."/>
            <person name="Feldgarden M."/>
            <person name="Gevers D."/>
            <person name="Huys G."/>
            <person name="Walker B."/>
            <person name="Young S.K."/>
            <person name="Zeng Q."/>
            <person name="Gargeya S."/>
            <person name="Fitzgerald M."/>
            <person name="Haas B."/>
            <person name="Abouelleil A."/>
            <person name="Alvarado L."/>
            <person name="Arachchi H.M."/>
            <person name="Berlin A."/>
            <person name="Chapman S.B."/>
            <person name="Goldberg J."/>
            <person name="Griggs A."/>
            <person name="Gujja S."/>
            <person name="Hansen M."/>
            <person name="Howarth C."/>
            <person name="Imamovic A."/>
            <person name="Larimer J."/>
            <person name="McCowen C."/>
            <person name="Montmayeur A."/>
            <person name="Murphy C."/>
            <person name="Neiman D."/>
            <person name="Pearson M."/>
            <person name="Priest M."/>
            <person name="Roberts A."/>
            <person name="Saif S."/>
            <person name="Shea T."/>
            <person name="Sisk P."/>
            <person name="Sykes S."/>
            <person name="Wortman J."/>
            <person name="Nusbaum C."/>
            <person name="Birren B."/>
        </authorList>
    </citation>
    <scope>NUCLEOTIDE SEQUENCE [LARGE SCALE GENOMIC DNA]</scope>
    <source>
        <strain evidence="6 7">ATCC 49717</strain>
    </source>
</reference>
<dbReference type="SUPFAM" id="SSF53822">
    <property type="entry name" value="Periplasmic binding protein-like I"/>
    <property type="match status" value="1"/>
</dbReference>
<dbReference type="eggNOG" id="COG0683">
    <property type="taxonomic scope" value="Bacteria"/>
</dbReference>
<dbReference type="PANTHER" id="PTHR30483:SF37">
    <property type="entry name" value="ABC TRANSPORTER SUBSTRATE-BINDING PROTEIN"/>
    <property type="match status" value="1"/>
</dbReference>
<keyword evidence="2 4" id="KW-0732">Signal</keyword>
<feature type="domain" description="Leucine-binding protein" evidence="5">
    <location>
        <begin position="34"/>
        <end position="380"/>
    </location>
</feature>
<accession>K8PEN8</accession>
<dbReference type="GO" id="GO:0006865">
    <property type="term" value="P:amino acid transport"/>
    <property type="evidence" value="ECO:0007669"/>
    <property type="project" value="UniProtKB-KW"/>
</dbReference>
<keyword evidence="3" id="KW-0813">Transport</keyword>
<feature type="signal peptide" evidence="4">
    <location>
        <begin position="1"/>
        <end position="25"/>
    </location>
</feature>
<sequence length="403" mass="44381">MKIVHAALCGSLFAAIVSTVSPAAAKVGSCTDPILLGTTISETGPFSTLTDRWRQMTENFFDEINKDGGIFVKSCDKKLPVKVVIYDDQSNPTTAVSLYEKMATVDQVDFFLGPDWTSLGLPVPTVAERNQIPLVAANVATKSAYERGLKYMWGTPYPVVPLWSERYFDMIANVQPKPKTIFFVTHDNPVMKAITETWSKKAEATGLQIVGREMFPADTKDFSAIVLKVRAAKPDIVYIASFDNVSGPLVQQMRQQRIKAMDVHHTMLTGALARQTGKDVEGMTGELAWYPGIGGDYSDLVKRVLERSKVDMFESIFTMGRISSYLVMVQAIERAGAVDREKVRAALTKGTFKAPTGDVVFDDTGFPTTNGAFTIQIQDGKVAVVWPQKSATGKLRWPSPSWQ</sequence>
<dbReference type="Pfam" id="PF13458">
    <property type="entry name" value="Peripla_BP_6"/>
    <property type="match status" value="1"/>
</dbReference>
<dbReference type="InterPro" id="IPR051010">
    <property type="entry name" value="BCAA_transport"/>
</dbReference>
<dbReference type="Gene3D" id="3.40.50.2300">
    <property type="match status" value="2"/>
</dbReference>
<evidence type="ECO:0000256" key="4">
    <source>
        <dbReference type="SAM" id="SignalP"/>
    </source>
</evidence>
<organism evidence="6 7">
    <name type="scientific">Afipia broomeae ATCC 49717</name>
    <dbReference type="NCBI Taxonomy" id="883078"/>
    <lineage>
        <taxon>Bacteria</taxon>
        <taxon>Pseudomonadati</taxon>
        <taxon>Pseudomonadota</taxon>
        <taxon>Alphaproteobacteria</taxon>
        <taxon>Hyphomicrobiales</taxon>
        <taxon>Nitrobacteraceae</taxon>
        <taxon>Afipia</taxon>
    </lineage>
</organism>
<evidence type="ECO:0000313" key="7">
    <source>
        <dbReference type="Proteomes" id="UP000001096"/>
    </source>
</evidence>
<keyword evidence="3" id="KW-0029">Amino-acid transport</keyword>
<protein>
    <recommendedName>
        <fullName evidence="5">Leucine-binding protein domain-containing protein</fullName>
    </recommendedName>
</protein>
<dbReference type="RefSeq" id="WP_006018906.1">
    <property type="nucleotide sequence ID" value="NZ_KB375282.1"/>
</dbReference>
<comment type="similarity">
    <text evidence="1">Belongs to the leucine-binding protein family.</text>
</comment>
<dbReference type="InterPro" id="IPR028082">
    <property type="entry name" value="Peripla_BP_I"/>
</dbReference>
<feature type="chain" id="PRO_5003919683" description="Leucine-binding protein domain-containing protein" evidence="4">
    <location>
        <begin position="26"/>
        <end position="403"/>
    </location>
</feature>
<dbReference type="PANTHER" id="PTHR30483">
    <property type="entry name" value="LEUCINE-SPECIFIC-BINDING PROTEIN"/>
    <property type="match status" value="1"/>
</dbReference>
<evidence type="ECO:0000256" key="3">
    <source>
        <dbReference type="ARBA" id="ARBA00022970"/>
    </source>
</evidence>
<gene>
    <name evidence="6" type="ORF">HMPREF9695_00204</name>
</gene>
<dbReference type="CDD" id="cd06338">
    <property type="entry name" value="PBP1_ABC_ligand_binding-like"/>
    <property type="match status" value="1"/>
</dbReference>
<dbReference type="EMBL" id="AGWX01000001">
    <property type="protein sequence ID" value="EKS41112.1"/>
    <property type="molecule type" value="Genomic_DNA"/>
</dbReference>
<comment type="caution">
    <text evidence="6">The sequence shown here is derived from an EMBL/GenBank/DDBJ whole genome shotgun (WGS) entry which is preliminary data.</text>
</comment>
<evidence type="ECO:0000256" key="1">
    <source>
        <dbReference type="ARBA" id="ARBA00010062"/>
    </source>
</evidence>
<keyword evidence="7" id="KW-1185">Reference proteome</keyword>
<dbReference type="Proteomes" id="UP000001096">
    <property type="component" value="Unassembled WGS sequence"/>
</dbReference>
<evidence type="ECO:0000313" key="6">
    <source>
        <dbReference type="EMBL" id="EKS41112.1"/>
    </source>
</evidence>